<dbReference type="GeneID" id="68839914"/>
<accession>A0A1D9LMY7</accession>
<organism evidence="1 2">
    <name type="scientific">Chromobacterium vaccinii</name>
    <dbReference type="NCBI Taxonomy" id="1108595"/>
    <lineage>
        <taxon>Bacteria</taxon>
        <taxon>Pseudomonadati</taxon>
        <taxon>Pseudomonadota</taxon>
        <taxon>Betaproteobacteria</taxon>
        <taxon>Neisseriales</taxon>
        <taxon>Chromobacteriaceae</taxon>
        <taxon>Chromobacterium</taxon>
    </lineage>
</organism>
<dbReference type="RefSeq" id="WP_070981624.1">
    <property type="nucleotide sequence ID" value="NZ_CP017707.1"/>
</dbReference>
<evidence type="ECO:0000313" key="1">
    <source>
        <dbReference type="EMBL" id="AOZ52668.1"/>
    </source>
</evidence>
<sequence length="64" mass="7192">MATYVLATTGDKVKWYVYQRDKPEAGHTLAEALDLSATPLWGNKESAKFAALKMGLKTWRYVSI</sequence>
<dbReference type="AlphaFoldDB" id="A0A1D9LMY7"/>
<proteinExistence type="predicted"/>
<dbReference type="Proteomes" id="UP000178776">
    <property type="component" value="Chromosome"/>
</dbReference>
<evidence type="ECO:0000313" key="2">
    <source>
        <dbReference type="Proteomes" id="UP000178776"/>
    </source>
</evidence>
<dbReference type="KEGG" id="cvc:BKX93_01590"/>
<reference evidence="1 2" key="1">
    <citation type="submission" date="2016-10" db="EMBL/GenBank/DDBJ databases">
        <title>Chromobacterium muskegensis sp. nov., an insecticidal bacterium isolated from Sphagnum bogs.</title>
        <authorList>
            <person name="Sparks M.E."/>
            <person name="Blackburn M.B."/>
            <person name="Gundersen-Rindal D.E."/>
            <person name="Mitchell A."/>
            <person name="Farrar R."/>
            <person name="Kuhar D."/>
        </authorList>
    </citation>
    <scope>NUCLEOTIDE SEQUENCE [LARGE SCALE GENOMIC DNA]</scope>
    <source>
        <strain evidence="1 2">21-1</strain>
    </source>
</reference>
<name>A0A1D9LMY7_9NEIS</name>
<dbReference type="EMBL" id="CP017707">
    <property type="protein sequence ID" value="AOZ52668.1"/>
    <property type="molecule type" value="Genomic_DNA"/>
</dbReference>
<protein>
    <submittedName>
        <fullName evidence="1">Uncharacterized protein</fullName>
    </submittedName>
</protein>
<gene>
    <name evidence="1" type="ORF">BKX93_01590</name>
</gene>